<evidence type="ECO:0000256" key="5">
    <source>
        <dbReference type="ARBA" id="ARBA00022490"/>
    </source>
</evidence>
<evidence type="ECO:0000256" key="8">
    <source>
        <dbReference type="ARBA" id="ARBA00022827"/>
    </source>
</evidence>
<feature type="domain" description="Glucose-methanol-choline oxidoreductase N-terminal" evidence="11">
    <location>
        <begin position="89"/>
        <end position="112"/>
    </location>
</feature>
<reference evidence="12" key="1">
    <citation type="submission" date="2021-07" db="EMBL/GenBank/DDBJ databases">
        <authorList>
            <person name="Branca A.L. A."/>
        </authorList>
    </citation>
    <scope>NUCLEOTIDE SEQUENCE</scope>
</reference>
<dbReference type="PIRSF" id="PIRSF000137">
    <property type="entry name" value="Alcohol_oxidase"/>
    <property type="match status" value="1"/>
</dbReference>
<dbReference type="SUPFAM" id="SSF51905">
    <property type="entry name" value="FAD/NAD(P)-binding domain"/>
    <property type="match status" value="1"/>
</dbReference>
<evidence type="ECO:0000256" key="10">
    <source>
        <dbReference type="RuleBase" id="RU003968"/>
    </source>
</evidence>
<evidence type="ECO:0000256" key="7">
    <source>
        <dbReference type="ARBA" id="ARBA00022630"/>
    </source>
</evidence>
<accession>A0A9W4HAR8</accession>
<dbReference type="GO" id="GO:0016614">
    <property type="term" value="F:oxidoreductase activity, acting on CH-OH group of donors"/>
    <property type="evidence" value="ECO:0007669"/>
    <property type="project" value="InterPro"/>
</dbReference>
<sequence length="587" mass="65909">MPEISRPTYDFIVIGGGTAGNVVTGRLAENPNVKILVVEAGEGNPKDVPEIMTPARAFELRNSHYDWAYQTFFVDKPDYERVEKPNTRGKVLGGSSSLNYFTWLRGSKGTMDAWEEYGGPNWNWQGCKEYFNKPATYHDDHKMYDARFSEIGCDGPVHVSHAELLPETESFRQALTKAWTGEGLVVKEDIYDGEVHGLTHCISSVYGGVRSNSAAYLDGKDNIEFMFSSVATKLNFEGMDNENAVVTSVTIFDQSQVSKTIWVRKEVIISAGVFETPKLLLLSGIGPRRELARHGLSPVIVSEHVGDHLLDHPILPHVFRLKDGTGLDHVLLQKGRHHDAARAQYEKDKTGPLASGLLGMVAFPRIDERLSDHVQYRKAKEENGGKDPFGPEGQPYFEIDFVPMFCDAFQWHFPVPPEGDWLTVIVDLLRPQSKEGYVRLNTTDPREQPAINLNYFSNELDILALREGVRYIDQILMEGDGMKDIIGEDYPWPMPRESDEEMDRLIMDRAQTGYHPCGTARLSLDISQGVVDSELKVHGAKNLRIIDASIIPVIPDCGIQNAVYMIAEKVRHTWCHKMNANQDMVGC</sequence>
<dbReference type="PANTHER" id="PTHR11552">
    <property type="entry name" value="GLUCOSE-METHANOL-CHOLINE GMC OXIDOREDUCTASE"/>
    <property type="match status" value="1"/>
</dbReference>
<dbReference type="AlphaFoldDB" id="A0A9W4HAR8"/>
<dbReference type="InterPro" id="IPR007867">
    <property type="entry name" value="GMC_OxRtase_C"/>
</dbReference>
<keyword evidence="6" id="KW-0964">Secreted</keyword>
<dbReference type="InterPro" id="IPR012132">
    <property type="entry name" value="GMC_OxRdtase"/>
</dbReference>
<dbReference type="OrthoDB" id="269227at2759"/>
<evidence type="ECO:0000256" key="4">
    <source>
        <dbReference type="ARBA" id="ARBA00010790"/>
    </source>
</evidence>
<evidence type="ECO:0000256" key="2">
    <source>
        <dbReference type="ARBA" id="ARBA00004191"/>
    </source>
</evidence>
<comment type="similarity">
    <text evidence="4 10">Belongs to the GMC oxidoreductase family.</text>
</comment>
<dbReference type="SUPFAM" id="SSF54373">
    <property type="entry name" value="FAD-linked reductases, C-terminal domain"/>
    <property type="match status" value="1"/>
</dbReference>
<dbReference type="Pfam" id="PF05199">
    <property type="entry name" value="GMC_oxred_C"/>
    <property type="match status" value="1"/>
</dbReference>
<organism evidence="12 13">
    <name type="scientific">Penicillium olsonii</name>
    <dbReference type="NCBI Taxonomy" id="99116"/>
    <lineage>
        <taxon>Eukaryota</taxon>
        <taxon>Fungi</taxon>
        <taxon>Dikarya</taxon>
        <taxon>Ascomycota</taxon>
        <taxon>Pezizomycotina</taxon>
        <taxon>Eurotiomycetes</taxon>
        <taxon>Eurotiomycetidae</taxon>
        <taxon>Eurotiales</taxon>
        <taxon>Aspergillaceae</taxon>
        <taxon>Penicillium</taxon>
    </lineage>
</organism>
<comment type="subcellular location">
    <subcellularLocation>
        <location evidence="3">Cytoplasm</location>
    </subcellularLocation>
    <subcellularLocation>
        <location evidence="2">Secreted</location>
        <location evidence="2">Cell wall</location>
    </subcellularLocation>
</comment>
<dbReference type="Proteomes" id="UP001153618">
    <property type="component" value="Unassembled WGS sequence"/>
</dbReference>
<name>A0A9W4HAR8_PENOL</name>
<dbReference type="Pfam" id="PF00732">
    <property type="entry name" value="GMC_oxred_N"/>
    <property type="match status" value="1"/>
</dbReference>
<keyword evidence="13" id="KW-1185">Reference proteome</keyword>
<dbReference type="GO" id="GO:0005737">
    <property type="term" value="C:cytoplasm"/>
    <property type="evidence" value="ECO:0007669"/>
    <property type="project" value="UniProtKB-SubCell"/>
</dbReference>
<dbReference type="Gene3D" id="3.30.560.10">
    <property type="entry name" value="Glucose Oxidase, domain 3"/>
    <property type="match status" value="1"/>
</dbReference>
<keyword evidence="6" id="KW-0134">Cell wall</keyword>
<evidence type="ECO:0000313" key="13">
    <source>
        <dbReference type="Proteomes" id="UP001153618"/>
    </source>
</evidence>
<proteinExistence type="inferred from homology"/>
<dbReference type="Gene3D" id="3.50.50.60">
    <property type="entry name" value="FAD/NAD(P)-binding domain"/>
    <property type="match status" value="1"/>
</dbReference>
<dbReference type="GO" id="GO:0050660">
    <property type="term" value="F:flavin adenine dinucleotide binding"/>
    <property type="evidence" value="ECO:0007669"/>
    <property type="project" value="InterPro"/>
</dbReference>
<gene>
    <name evidence="12" type="ORF">POLS_LOCUS840</name>
</gene>
<evidence type="ECO:0000256" key="1">
    <source>
        <dbReference type="ARBA" id="ARBA00001974"/>
    </source>
</evidence>
<dbReference type="InterPro" id="IPR036188">
    <property type="entry name" value="FAD/NAD-bd_sf"/>
</dbReference>
<feature type="binding site" evidence="9">
    <location>
        <position position="91"/>
    </location>
    <ligand>
        <name>FAD</name>
        <dbReference type="ChEBI" id="CHEBI:57692"/>
    </ligand>
</feature>
<evidence type="ECO:0000256" key="9">
    <source>
        <dbReference type="PIRSR" id="PIRSR000137-2"/>
    </source>
</evidence>
<comment type="caution">
    <text evidence="12">The sequence shown here is derived from an EMBL/GenBank/DDBJ whole genome shotgun (WGS) entry which is preliminary data.</text>
</comment>
<dbReference type="PROSITE" id="PS00623">
    <property type="entry name" value="GMC_OXRED_1"/>
    <property type="match status" value="1"/>
</dbReference>
<dbReference type="EMBL" id="CAJVOS010000008">
    <property type="protein sequence ID" value="CAG7964104.1"/>
    <property type="molecule type" value="Genomic_DNA"/>
</dbReference>
<evidence type="ECO:0000313" key="12">
    <source>
        <dbReference type="EMBL" id="CAG7964104.1"/>
    </source>
</evidence>
<evidence type="ECO:0000256" key="6">
    <source>
        <dbReference type="ARBA" id="ARBA00022512"/>
    </source>
</evidence>
<keyword evidence="5" id="KW-0963">Cytoplasm</keyword>
<dbReference type="PANTHER" id="PTHR11552:SF147">
    <property type="entry name" value="CHOLINE DEHYDROGENASE, MITOCHONDRIAL"/>
    <property type="match status" value="1"/>
</dbReference>
<dbReference type="InterPro" id="IPR000172">
    <property type="entry name" value="GMC_OxRdtase_N"/>
</dbReference>
<protein>
    <recommendedName>
        <fullName evidence="11">Glucose-methanol-choline oxidoreductase N-terminal domain-containing protein</fullName>
    </recommendedName>
</protein>
<evidence type="ECO:0000256" key="3">
    <source>
        <dbReference type="ARBA" id="ARBA00004496"/>
    </source>
</evidence>
<comment type="cofactor">
    <cofactor evidence="1 9">
        <name>FAD</name>
        <dbReference type="ChEBI" id="CHEBI:57692"/>
    </cofactor>
</comment>
<keyword evidence="7 10" id="KW-0285">Flavoprotein</keyword>
<evidence type="ECO:0000259" key="11">
    <source>
        <dbReference type="PROSITE" id="PS00623"/>
    </source>
</evidence>
<keyword evidence="8 9" id="KW-0274">FAD</keyword>